<evidence type="ECO:0000313" key="1">
    <source>
        <dbReference type="Proteomes" id="UP000887579"/>
    </source>
</evidence>
<reference evidence="2" key="1">
    <citation type="submission" date="2022-11" db="UniProtKB">
        <authorList>
            <consortium name="WormBaseParasite"/>
        </authorList>
    </citation>
    <scope>IDENTIFICATION</scope>
</reference>
<evidence type="ECO:0000313" key="2">
    <source>
        <dbReference type="WBParaSite" id="ES5_v2.g14081.t1"/>
    </source>
</evidence>
<dbReference type="Proteomes" id="UP000887579">
    <property type="component" value="Unplaced"/>
</dbReference>
<name>A0AC34FAH4_9BILA</name>
<organism evidence="1 2">
    <name type="scientific">Panagrolaimus sp. ES5</name>
    <dbReference type="NCBI Taxonomy" id="591445"/>
    <lineage>
        <taxon>Eukaryota</taxon>
        <taxon>Metazoa</taxon>
        <taxon>Ecdysozoa</taxon>
        <taxon>Nematoda</taxon>
        <taxon>Chromadorea</taxon>
        <taxon>Rhabditida</taxon>
        <taxon>Tylenchina</taxon>
        <taxon>Panagrolaimomorpha</taxon>
        <taxon>Panagrolaimoidea</taxon>
        <taxon>Panagrolaimidae</taxon>
        <taxon>Panagrolaimus</taxon>
    </lineage>
</organism>
<protein>
    <submittedName>
        <fullName evidence="2">BACK domain-containing protein</fullName>
    </submittedName>
</protein>
<proteinExistence type="predicted"/>
<accession>A0AC34FAH4</accession>
<dbReference type="WBParaSite" id="ES5_v2.g14081.t1">
    <property type="protein sequence ID" value="ES5_v2.g14081.t1"/>
    <property type="gene ID" value="ES5_v2.g14081"/>
</dbReference>
<sequence length="236" mass="27522">MLELAYKYSLECLKESLFEFISTNLLSFAKTEQLISLPHSIIYDIVESSQNTVRQEELFEMVYIWAENKATEKQKSDPNLNINEAIKEELSDILQFFKFKMINHGFVMKFVVSKSFLFSGAELCDILSESRRVVTFIDENGKMAKGVLDCDDNEKMFHIIQSKKNLKGPVWKVEEPLPSSKLIENDSIDWYLTYYKCDEDCYFMVKNRSVINHCDVSLLAELIAEDEFQHENCKIV</sequence>